<reference evidence="4" key="1">
    <citation type="journal article" date="2019" name="Database">
        <title>The radish genome database (RadishGD): an integrated information resource for radish genomics.</title>
        <authorList>
            <person name="Yu H.J."/>
            <person name="Baek S."/>
            <person name="Lee Y.J."/>
            <person name="Cho A."/>
            <person name="Mun J.H."/>
        </authorList>
    </citation>
    <scope>NUCLEOTIDE SEQUENCE [LARGE SCALE GENOMIC DNA]</scope>
    <source>
        <strain evidence="4">cv. WK10039</strain>
    </source>
</reference>
<keyword evidence="4" id="KW-1185">Reference proteome</keyword>
<gene>
    <name evidence="5" type="primary">LOC108807946</name>
</gene>
<dbReference type="OrthoDB" id="1112728at2759"/>
<accession>A0A6J0JLE3</accession>
<dbReference type="InterPro" id="IPR008906">
    <property type="entry name" value="HATC_C_dom"/>
</dbReference>
<dbReference type="AlphaFoldDB" id="A0A6J0JLE3"/>
<dbReference type="PANTHER" id="PTHR23272">
    <property type="entry name" value="BED FINGER-RELATED"/>
    <property type="match status" value="1"/>
</dbReference>
<dbReference type="Pfam" id="PF05699">
    <property type="entry name" value="Dimer_Tnp_hAT"/>
    <property type="match status" value="1"/>
</dbReference>
<feature type="domain" description="HAT C-terminal dimerisation" evidence="2">
    <location>
        <begin position="258"/>
        <end position="338"/>
    </location>
</feature>
<evidence type="ECO:0000313" key="5">
    <source>
        <dbReference type="RefSeq" id="XP_018435669.1"/>
    </source>
</evidence>
<dbReference type="SUPFAM" id="SSF53098">
    <property type="entry name" value="Ribonuclease H-like"/>
    <property type="match status" value="1"/>
</dbReference>
<sequence>MSRGSLPLDIKTRWNSTYLMLQRAIKFKVAFDKMEMEDRLYNDYFNEVENGNKRIGPPATVDWNAVERLVKFLVIFYNSTLVVSASTTVCSHKCYGEIVTIESNLSRLSTSLDRELRTKADGMRAKFDKYWGGMKYFNKMVIVASVFDPTKKMQFAKLCFEKLYGKETPEAKAMYQSVHTLLTDMFKEYSLRLRRDATGGQSSQSTQASSSNVQDQDQELGENMEDSMDLVDDLCYERMDFAYTELVAEIGVEDARDELELYLKEKVENPKNFLGTEYDVLSWWRLNCHKYPILAEMAKDVLAMQVSSVAAESAFSTSGRLVDPFRSCLSHFMIEVLM</sequence>
<dbReference type="Proteomes" id="UP000504610">
    <property type="component" value="Chromosome 6"/>
</dbReference>
<organism evidence="4 5">
    <name type="scientific">Raphanus sativus</name>
    <name type="common">Radish</name>
    <name type="synonym">Raphanus raphanistrum var. sativus</name>
    <dbReference type="NCBI Taxonomy" id="3726"/>
    <lineage>
        <taxon>Eukaryota</taxon>
        <taxon>Viridiplantae</taxon>
        <taxon>Streptophyta</taxon>
        <taxon>Embryophyta</taxon>
        <taxon>Tracheophyta</taxon>
        <taxon>Spermatophyta</taxon>
        <taxon>Magnoliopsida</taxon>
        <taxon>eudicotyledons</taxon>
        <taxon>Gunneridae</taxon>
        <taxon>Pentapetalae</taxon>
        <taxon>rosids</taxon>
        <taxon>malvids</taxon>
        <taxon>Brassicales</taxon>
        <taxon>Brassicaceae</taxon>
        <taxon>Brassiceae</taxon>
        <taxon>Raphanus</taxon>
    </lineage>
</organism>
<proteinExistence type="predicted"/>
<dbReference type="RefSeq" id="XP_018435669.1">
    <property type="nucleotide sequence ID" value="XM_018580167.1"/>
</dbReference>
<dbReference type="GeneID" id="108807946"/>
<dbReference type="GO" id="GO:0003677">
    <property type="term" value="F:DNA binding"/>
    <property type="evidence" value="ECO:0007669"/>
    <property type="project" value="InterPro"/>
</dbReference>
<feature type="domain" description="hAT-like transposase RNase-H fold" evidence="3">
    <location>
        <begin position="85"/>
        <end position="189"/>
    </location>
</feature>
<feature type="compositionally biased region" description="Low complexity" evidence="1">
    <location>
        <begin position="198"/>
        <end position="211"/>
    </location>
</feature>
<protein>
    <submittedName>
        <fullName evidence="5">Zinc finger BED domain-containing protein RICESLEEPER 2-like</fullName>
    </submittedName>
</protein>
<evidence type="ECO:0000259" key="2">
    <source>
        <dbReference type="Pfam" id="PF05699"/>
    </source>
</evidence>
<reference evidence="5" key="2">
    <citation type="submission" date="2025-08" db="UniProtKB">
        <authorList>
            <consortium name="RefSeq"/>
        </authorList>
    </citation>
    <scope>IDENTIFICATION</scope>
    <source>
        <tissue evidence="5">Leaf</tissue>
    </source>
</reference>
<evidence type="ECO:0000259" key="3">
    <source>
        <dbReference type="Pfam" id="PF14372"/>
    </source>
</evidence>
<feature type="region of interest" description="Disordered" evidence="1">
    <location>
        <begin position="197"/>
        <end position="219"/>
    </location>
</feature>
<dbReference type="InterPro" id="IPR012337">
    <property type="entry name" value="RNaseH-like_sf"/>
</dbReference>
<dbReference type="InterPro" id="IPR025525">
    <property type="entry name" value="hAT-like_transposase_RNase-H"/>
</dbReference>
<evidence type="ECO:0000256" key="1">
    <source>
        <dbReference type="SAM" id="MobiDB-lite"/>
    </source>
</evidence>
<dbReference type="PANTHER" id="PTHR23272:SF187">
    <property type="entry name" value="AC9 TRANSPOSASE-RELATED"/>
    <property type="match status" value="1"/>
</dbReference>
<evidence type="ECO:0000313" key="4">
    <source>
        <dbReference type="Proteomes" id="UP000504610"/>
    </source>
</evidence>
<dbReference type="Pfam" id="PF14372">
    <property type="entry name" value="hAT-like_RNase-H"/>
    <property type="match status" value="1"/>
</dbReference>
<name>A0A6J0JLE3_RAPSA</name>
<dbReference type="GO" id="GO:0046983">
    <property type="term" value="F:protein dimerization activity"/>
    <property type="evidence" value="ECO:0007669"/>
    <property type="project" value="InterPro"/>
</dbReference>
<dbReference type="KEGG" id="rsz:108807946"/>